<accession>A0A1Y2ERQ4</accession>
<dbReference type="Proteomes" id="UP000193467">
    <property type="component" value="Unassembled WGS sequence"/>
</dbReference>
<dbReference type="Pfam" id="PF02492">
    <property type="entry name" value="cobW"/>
    <property type="match status" value="2"/>
</dbReference>
<gene>
    <name evidence="4" type="ORF">BCR35DRAFT_268434</name>
</gene>
<dbReference type="PANTHER" id="PTHR43603">
    <property type="entry name" value="COBW DOMAIN-CONTAINING PROTEIN DDB_G0274527"/>
    <property type="match status" value="1"/>
</dbReference>
<organism evidence="4 5">
    <name type="scientific">Leucosporidium creatinivorum</name>
    <dbReference type="NCBI Taxonomy" id="106004"/>
    <lineage>
        <taxon>Eukaryota</taxon>
        <taxon>Fungi</taxon>
        <taxon>Dikarya</taxon>
        <taxon>Basidiomycota</taxon>
        <taxon>Pucciniomycotina</taxon>
        <taxon>Microbotryomycetes</taxon>
        <taxon>Leucosporidiales</taxon>
        <taxon>Leucosporidium</taxon>
    </lineage>
</organism>
<evidence type="ECO:0000256" key="2">
    <source>
        <dbReference type="SAM" id="MobiDB-lite"/>
    </source>
</evidence>
<feature type="coiled-coil region" evidence="1">
    <location>
        <begin position="118"/>
        <end position="145"/>
    </location>
</feature>
<feature type="compositionally biased region" description="Acidic residues" evidence="2">
    <location>
        <begin position="335"/>
        <end position="358"/>
    </location>
</feature>
<comment type="caution">
    <text evidence="4">The sequence shown here is derived from an EMBL/GenBank/DDBJ whole genome shotgun (WGS) entry which is preliminary data.</text>
</comment>
<feature type="region of interest" description="Disordered" evidence="2">
    <location>
        <begin position="329"/>
        <end position="363"/>
    </location>
</feature>
<dbReference type="CDD" id="cd03112">
    <property type="entry name" value="CobW-like"/>
    <property type="match status" value="1"/>
</dbReference>
<protein>
    <submittedName>
        <fullName evidence="4">Putative cobalamin synthesis protein</fullName>
    </submittedName>
</protein>
<keyword evidence="1" id="KW-0175">Coiled coil</keyword>
<dbReference type="InterPro" id="IPR051927">
    <property type="entry name" value="Zn_Chap_cDPG_Synth"/>
</dbReference>
<feature type="domain" description="CobW C-terminal" evidence="3">
    <location>
        <begin position="289"/>
        <end position="470"/>
    </location>
</feature>
<dbReference type="AlphaFoldDB" id="A0A1Y2ERQ4"/>
<reference evidence="4 5" key="1">
    <citation type="submission" date="2016-07" db="EMBL/GenBank/DDBJ databases">
        <title>Pervasive Adenine N6-methylation of Active Genes in Fungi.</title>
        <authorList>
            <consortium name="DOE Joint Genome Institute"/>
            <person name="Mondo S.J."/>
            <person name="Dannebaum R.O."/>
            <person name="Kuo R.C."/>
            <person name="Labutti K."/>
            <person name="Haridas S."/>
            <person name="Kuo A."/>
            <person name="Salamov A."/>
            <person name="Ahrendt S.R."/>
            <person name="Lipzen A."/>
            <person name="Sullivan W."/>
            <person name="Andreopoulos W.B."/>
            <person name="Clum A."/>
            <person name="Lindquist E."/>
            <person name="Daum C."/>
            <person name="Ramamoorthy G.K."/>
            <person name="Gryganskyi A."/>
            <person name="Culley D."/>
            <person name="Magnuson J.K."/>
            <person name="James T.Y."/>
            <person name="O'Malley M.A."/>
            <person name="Stajich J.E."/>
            <person name="Spatafora J.W."/>
            <person name="Visel A."/>
            <person name="Grigoriev I.V."/>
        </authorList>
    </citation>
    <scope>NUCLEOTIDE SEQUENCE [LARGE SCALE GENOMIC DNA]</scope>
    <source>
        <strain evidence="4 5">62-1032</strain>
    </source>
</reference>
<dbReference type="EMBL" id="MCGR01000042">
    <property type="protein sequence ID" value="ORY74273.1"/>
    <property type="molecule type" value="Genomic_DNA"/>
</dbReference>
<evidence type="ECO:0000259" key="3">
    <source>
        <dbReference type="SMART" id="SM00833"/>
    </source>
</evidence>
<evidence type="ECO:0000313" key="4">
    <source>
        <dbReference type="EMBL" id="ORY74273.1"/>
    </source>
</evidence>
<dbReference type="SMART" id="SM00833">
    <property type="entry name" value="CobW_C"/>
    <property type="match status" value="1"/>
</dbReference>
<dbReference type="SUPFAM" id="SSF52540">
    <property type="entry name" value="P-loop containing nucleoside triphosphate hydrolases"/>
    <property type="match status" value="1"/>
</dbReference>
<dbReference type="PANTHER" id="PTHR43603:SF1">
    <property type="entry name" value="ZINC-REGULATED GTPASE METALLOPROTEIN ACTIVATOR 1"/>
    <property type="match status" value="1"/>
</dbReference>
<dbReference type="SUPFAM" id="SSF90002">
    <property type="entry name" value="Hypothetical protein YjiA, C-terminal domain"/>
    <property type="match status" value="1"/>
</dbReference>
<dbReference type="InterPro" id="IPR003495">
    <property type="entry name" value="CobW/HypB/UreG_nucleotide-bd"/>
</dbReference>
<dbReference type="Pfam" id="PF07683">
    <property type="entry name" value="CobW_C"/>
    <property type="match status" value="1"/>
</dbReference>
<dbReference type="InParanoid" id="A0A1Y2ERQ4"/>
<keyword evidence="5" id="KW-1185">Reference proteome</keyword>
<dbReference type="InterPro" id="IPR027417">
    <property type="entry name" value="P-loop_NTPase"/>
</dbReference>
<dbReference type="InterPro" id="IPR011629">
    <property type="entry name" value="CobW-like_C"/>
</dbReference>
<dbReference type="Gene3D" id="3.40.50.300">
    <property type="entry name" value="P-loop containing nucleotide triphosphate hydrolases"/>
    <property type="match status" value="1"/>
</dbReference>
<sequence length="520" mass="57957">MAADESRLPVTILSGFLGDGKTTLLEYILKNKDHGMRCAVIVNDIGALNIDASLVKQHNVSQSKESILSLKNGCICCTLRGDLLEEVAALAEAKSFDYLLIESSGVSEPQQVAETFAVEFAEMHLQAADDLKAEAEREAKNSLKLADILGQGGLPKVARLDTCVTVVDACQVLDNFNTSDFLSDRREPGTVDDQDERNISDLMVDQLEFADVIIINKTDLVDAATLAKVKGLVKTLNPSADVLTSVKSKIDLTRILNTKRFSFEKSMMSAGWLQSLREVHVPETLEYGIGTFVYRARRPFAPLRLWETIRNRLVVIQDSYEDMLEGMEISHEDGSDGSDAEDDAMDEDEDDEEDEEDAQPQLDPVARLASKNADPAFGPLLRSKGFLWLATRPVMSGEWSQAGVMLTIGGGAKWLAETPLDEWPSDAKIRRKMRGDFEGEWGDRRQEIVFIGEKIDTIRPLLTAELDGCLLTDSEMKEYRKIMKGKGSMEKKIQRLENRWDDGFESWEPPVEEGHEGHDH</sequence>
<name>A0A1Y2ERQ4_9BASI</name>
<evidence type="ECO:0000256" key="1">
    <source>
        <dbReference type="SAM" id="Coils"/>
    </source>
</evidence>
<dbReference type="STRING" id="106004.A0A1Y2ERQ4"/>
<dbReference type="OrthoDB" id="272672at2759"/>
<proteinExistence type="predicted"/>
<evidence type="ECO:0000313" key="5">
    <source>
        <dbReference type="Proteomes" id="UP000193467"/>
    </source>
</evidence>